<accession>A0AB34IVR6</accession>
<evidence type="ECO:0000256" key="2">
    <source>
        <dbReference type="ARBA" id="ARBA00007127"/>
    </source>
</evidence>
<keyword evidence="4 9" id="KW-0812">Transmembrane</keyword>
<dbReference type="InterPro" id="IPR004667">
    <property type="entry name" value="ADP_ATP_car_bac_type"/>
</dbReference>
<dbReference type="Proteomes" id="UP001515480">
    <property type="component" value="Unassembled WGS sequence"/>
</dbReference>
<evidence type="ECO:0000256" key="9">
    <source>
        <dbReference type="RuleBase" id="RU363121"/>
    </source>
</evidence>
<keyword evidence="8 9" id="KW-0472">Membrane</keyword>
<keyword evidence="10" id="KW-0732">Signal</keyword>
<evidence type="ECO:0000256" key="10">
    <source>
        <dbReference type="SAM" id="SignalP"/>
    </source>
</evidence>
<evidence type="ECO:0000256" key="8">
    <source>
        <dbReference type="ARBA" id="ARBA00023136"/>
    </source>
</evidence>
<evidence type="ECO:0000256" key="1">
    <source>
        <dbReference type="ARBA" id="ARBA00004141"/>
    </source>
</evidence>
<dbReference type="PANTHER" id="PTHR31187:SF1">
    <property type="entry name" value="ADP,ATP CARRIER PROTEIN 1"/>
    <property type="match status" value="1"/>
</dbReference>
<evidence type="ECO:0000256" key="6">
    <source>
        <dbReference type="ARBA" id="ARBA00022840"/>
    </source>
</evidence>
<protein>
    <recommendedName>
        <fullName evidence="9">ADP,ATP carrier protein</fullName>
    </recommendedName>
</protein>
<dbReference type="NCBIfam" id="TIGR00769">
    <property type="entry name" value="AAA"/>
    <property type="match status" value="1"/>
</dbReference>
<organism evidence="11 12">
    <name type="scientific">Prymnesium parvum</name>
    <name type="common">Toxic golden alga</name>
    <dbReference type="NCBI Taxonomy" id="97485"/>
    <lineage>
        <taxon>Eukaryota</taxon>
        <taxon>Haptista</taxon>
        <taxon>Haptophyta</taxon>
        <taxon>Prymnesiophyceae</taxon>
        <taxon>Prymnesiales</taxon>
        <taxon>Prymnesiaceae</taxon>
        <taxon>Prymnesium</taxon>
    </lineage>
</organism>
<comment type="caution">
    <text evidence="11">The sequence shown here is derived from an EMBL/GenBank/DDBJ whole genome shotgun (WGS) entry which is preliminary data.</text>
</comment>
<keyword evidence="7 9" id="KW-1133">Transmembrane helix</keyword>
<keyword evidence="3 9" id="KW-0813">Transport</keyword>
<dbReference type="EMBL" id="JBGBPQ010000018">
    <property type="protein sequence ID" value="KAL1507343.1"/>
    <property type="molecule type" value="Genomic_DNA"/>
</dbReference>
<feature type="transmembrane region" description="Helical" evidence="9">
    <location>
        <begin position="233"/>
        <end position="252"/>
    </location>
</feature>
<dbReference type="Pfam" id="PF03219">
    <property type="entry name" value="TLC"/>
    <property type="match status" value="1"/>
</dbReference>
<feature type="transmembrane region" description="Helical" evidence="9">
    <location>
        <begin position="272"/>
        <end position="294"/>
    </location>
</feature>
<feature type="transmembrane region" description="Helical" evidence="9">
    <location>
        <begin position="370"/>
        <end position="394"/>
    </location>
</feature>
<keyword evidence="6 9" id="KW-0067">ATP-binding</keyword>
<feature type="transmembrane region" description="Helical" evidence="9">
    <location>
        <begin position="506"/>
        <end position="535"/>
    </location>
</feature>
<feature type="transmembrane region" description="Helical" evidence="9">
    <location>
        <begin position="76"/>
        <end position="93"/>
    </location>
</feature>
<name>A0AB34IVR6_PRYPA</name>
<dbReference type="AlphaFoldDB" id="A0AB34IVR6"/>
<proteinExistence type="inferred from homology"/>
<feature type="transmembrane region" description="Helical" evidence="9">
    <location>
        <begin position="142"/>
        <end position="162"/>
    </location>
</feature>
<evidence type="ECO:0000256" key="5">
    <source>
        <dbReference type="ARBA" id="ARBA00022741"/>
    </source>
</evidence>
<dbReference type="GO" id="GO:0016020">
    <property type="term" value="C:membrane"/>
    <property type="evidence" value="ECO:0007669"/>
    <property type="project" value="UniProtKB-SubCell"/>
</dbReference>
<sequence>MPLRQLPLLALLPLASALQYGAPLALSRRPVLCARARLAPLANQLSVPSDDEQPERTTLRQRVAAALPPKSELQKMVPLTIMFFSILFSYTILRDTKDVLIVTAPGSSAEAIPFLKTWVNLPGAVAFTVAYSAMANKLGREALFYSTLAPFVAFFASFAWIIYPMRAVLHPTVLCDKLSLLLPLGFAAPIAVLRNWTFSVFYLLANMWGSVVVSLLFWGFANEVTTVEEAKKYYPLFGMGANVALVFSGQFVRYVSQLHTRLPTGTDPWGVALKLLMGAVAISGAVVAGCFRYINVAVLNKADAAAAKGMVGKPVKKKKPSMGLRESAAYLAKSPYIRDLFVLVTAYGMSINIVEVTWKSKLKLAFPDPSAYSAFMGQFSSATGVVTLAAMLFGRFVFRKWGWGVAATITPTVLLATGATFFALILGGDFFSPLVAVLGTTPLMLAVIVGALQNILSKAAKYSLFDPCKEMAYIPLDQEQKTKGKAAIDVIGGPLGKSGGSLIQQVLIVAVGSLAAATPYLAVILTAIIGAWILAARSLSVQFEEAMSKQKPA</sequence>
<keyword evidence="12" id="KW-1185">Reference proteome</keyword>
<keyword evidence="5 9" id="KW-0547">Nucleotide-binding</keyword>
<dbReference type="GO" id="GO:0005471">
    <property type="term" value="F:ATP:ADP antiporter activity"/>
    <property type="evidence" value="ECO:0007669"/>
    <property type="project" value="InterPro"/>
</dbReference>
<evidence type="ECO:0000313" key="11">
    <source>
        <dbReference type="EMBL" id="KAL1507343.1"/>
    </source>
</evidence>
<evidence type="ECO:0000313" key="12">
    <source>
        <dbReference type="Proteomes" id="UP001515480"/>
    </source>
</evidence>
<feature type="transmembrane region" description="Helical" evidence="9">
    <location>
        <begin position="199"/>
        <end position="221"/>
    </location>
</feature>
<dbReference type="PANTHER" id="PTHR31187">
    <property type="match status" value="1"/>
</dbReference>
<feature type="transmembrane region" description="Helical" evidence="9">
    <location>
        <begin position="401"/>
        <end position="424"/>
    </location>
</feature>
<dbReference type="GO" id="GO:0005524">
    <property type="term" value="F:ATP binding"/>
    <property type="evidence" value="ECO:0007669"/>
    <property type="project" value="UniProtKB-KW"/>
</dbReference>
<evidence type="ECO:0000256" key="4">
    <source>
        <dbReference type="ARBA" id="ARBA00022692"/>
    </source>
</evidence>
<reference evidence="11 12" key="1">
    <citation type="journal article" date="2024" name="Science">
        <title>Giant polyketide synthase enzymes in the biosynthesis of giant marine polyether toxins.</title>
        <authorList>
            <person name="Fallon T.R."/>
            <person name="Shende V.V."/>
            <person name="Wierzbicki I.H."/>
            <person name="Pendleton A.L."/>
            <person name="Watervoot N.F."/>
            <person name="Auber R.P."/>
            <person name="Gonzalez D.J."/>
            <person name="Wisecaver J.H."/>
            <person name="Moore B.S."/>
        </authorList>
    </citation>
    <scope>NUCLEOTIDE SEQUENCE [LARGE SCALE GENOMIC DNA]</scope>
    <source>
        <strain evidence="11 12">12B1</strain>
    </source>
</reference>
<feature type="signal peptide" evidence="10">
    <location>
        <begin position="1"/>
        <end position="17"/>
    </location>
</feature>
<gene>
    <name evidence="11" type="ORF">AB1Y20_008189</name>
</gene>
<evidence type="ECO:0000256" key="7">
    <source>
        <dbReference type="ARBA" id="ARBA00022989"/>
    </source>
</evidence>
<feature type="transmembrane region" description="Helical" evidence="9">
    <location>
        <begin position="430"/>
        <end position="452"/>
    </location>
</feature>
<comment type="subcellular location">
    <subcellularLocation>
        <location evidence="1 9">Membrane</location>
        <topology evidence="1 9">Multi-pass membrane protein</topology>
    </subcellularLocation>
</comment>
<feature type="transmembrane region" description="Helical" evidence="9">
    <location>
        <begin position="340"/>
        <end position="358"/>
    </location>
</feature>
<evidence type="ECO:0000256" key="3">
    <source>
        <dbReference type="ARBA" id="ARBA00022448"/>
    </source>
</evidence>
<feature type="chain" id="PRO_5044261062" description="ADP,ATP carrier protein" evidence="10">
    <location>
        <begin position="18"/>
        <end position="553"/>
    </location>
</feature>
<comment type="similarity">
    <text evidence="2 9">Belongs to the ADP/ATP translocase tlc family.</text>
</comment>